<accession>A0A0F9PU89</accession>
<dbReference type="Pfam" id="PF12799">
    <property type="entry name" value="LRR_4"/>
    <property type="match status" value="3"/>
</dbReference>
<dbReference type="InterPro" id="IPR050836">
    <property type="entry name" value="SDS22/Internalin_LRR"/>
</dbReference>
<organism evidence="3">
    <name type="scientific">marine sediment metagenome</name>
    <dbReference type="NCBI Taxonomy" id="412755"/>
    <lineage>
        <taxon>unclassified sequences</taxon>
        <taxon>metagenomes</taxon>
        <taxon>ecological metagenomes</taxon>
    </lineage>
</organism>
<comment type="caution">
    <text evidence="3">The sequence shown here is derived from an EMBL/GenBank/DDBJ whole genome shotgun (WGS) entry which is preliminary data.</text>
</comment>
<proteinExistence type="predicted"/>
<dbReference type="EMBL" id="LAZR01002155">
    <property type="protein sequence ID" value="KKN33734.1"/>
    <property type="molecule type" value="Genomic_DNA"/>
</dbReference>
<evidence type="ECO:0008006" key="4">
    <source>
        <dbReference type="Google" id="ProtNLM"/>
    </source>
</evidence>
<dbReference type="InterPro" id="IPR036526">
    <property type="entry name" value="C-N_Hydrolase_sf"/>
</dbReference>
<dbReference type="InterPro" id="IPR001611">
    <property type="entry name" value="Leu-rich_rpt"/>
</dbReference>
<dbReference type="SUPFAM" id="SSF56317">
    <property type="entry name" value="Carbon-nitrogen hydrolase"/>
    <property type="match status" value="1"/>
</dbReference>
<keyword evidence="1" id="KW-0433">Leucine-rich repeat</keyword>
<keyword evidence="2" id="KW-0677">Repeat</keyword>
<name>A0A0F9PU89_9ZZZZ</name>
<dbReference type="PANTHER" id="PTHR46652:SF3">
    <property type="entry name" value="LEUCINE-RICH REPEAT-CONTAINING PROTEIN 9"/>
    <property type="match status" value="1"/>
</dbReference>
<dbReference type="SMART" id="SM00369">
    <property type="entry name" value="LRR_TYP"/>
    <property type="match status" value="11"/>
</dbReference>
<dbReference type="PROSITE" id="PS51450">
    <property type="entry name" value="LRR"/>
    <property type="match status" value="15"/>
</dbReference>
<dbReference type="InterPro" id="IPR032675">
    <property type="entry name" value="LRR_dom_sf"/>
</dbReference>
<evidence type="ECO:0000256" key="2">
    <source>
        <dbReference type="ARBA" id="ARBA00022737"/>
    </source>
</evidence>
<dbReference type="Gene3D" id="3.80.10.10">
    <property type="entry name" value="Ribonuclease Inhibitor"/>
    <property type="match status" value="3"/>
</dbReference>
<dbReference type="AlphaFoldDB" id="A0A0F9PU89"/>
<dbReference type="PANTHER" id="PTHR46652">
    <property type="entry name" value="LEUCINE-RICH REPEAT AND IQ DOMAIN-CONTAINING PROTEIN 1-RELATED"/>
    <property type="match status" value="1"/>
</dbReference>
<dbReference type="Gene3D" id="3.60.110.10">
    <property type="entry name" value="Carbon-nitrogen hydrolase"/>
    <property type="match status" value="1"/>
</dbReference>
<dbReference type="InterPro" id="IPR025875">
    <property type="entry name" value="Leu-rich_rpt_4"/>
</dbReference>
<evidence type="ECO:0000313" key="3">
    <source>
        <dbReference type="EMBL" id="KKN33734.1"/>
    </source>
</evidence>
<dbReference type="SMART" id="SM00365">
    <property type="entry name" value="LRR_SD22"/>
    <property type="match status" value="15"/>
</dbReference>
<reference evidence="3" key="1">
    <citation type="journal article" date="2015" name="Nature">
        <title>Complex archaea that bridge the gap between prokaryotes and eukaryotes.</title>
        <authorList>
            <person name="Spang A."/>
            <person name="Saw J.H."/>
            <person name="Jorgensen S.L."/>
            <person name="Zaremba-Niedzwiedzka K."/>
            <person name="Martijn J."/>
            <person name="Lind A.E."/>
            <person name="van Eijk R."/>
            <person name="Schleper C."/>
            <person name="Guy L."/>
            <person name="Ettema T.J."/>
        </authorList>
    </citation>
    <scope>NUCLEOTIDE SEQUENCE</scope>
</reference>
<gene>
    <name evidence="3" type="ORF">LCGC14_0800850</name>
</gene>
<evidence type="ECO:0000256" key="1">
    <source>
        <dbReference type="ARBA" id="ARBA00022614"/>
    </source>
</evidence>
<dbReference type="InterPro" id="IPR003591">
    <property type="entry name" value="Leu-rich_rpt_typical-subtyp"/>
</dbReference>
<sequence length="911" mass="105800">MEHFVFIGNEKTHVSGNSLLLQNRGIKKIEDIIGLNKLHDLVELNLSFNNIEDISSLESLINLQHLTITNNKITDMRGLSEYKNLKSLNLSYNQIYEINHLDSLQNLEELVLFRNGISKIENLESLKRLKTLRLDFNKINVISELEGLKNLQVLGLSENRISEIINLEELKNLKSLILSQNRISKIKGLGYNIKLEELYLYTNQISMIEGLSNLKKLKILYLFDNNIDTIEGLESLDKLEHLLLSNNNIYKINRLNNLIKLKRLELNQNEIVKIEGLDPLVNLEYLMIAGNEINIIEGLNSLKNLIGLSLDYNKILEISGLENLVSLQRLSLSNNDINKVSDIHRLTSLNHIDVQNNKISKLDNLINSSSTHTSFVNLLDNNITKSEEYVKLTHKLMIKVDINFFKLKEIRSKDISNLNILLDRQLNTEKYGYSSWVGRPFKISSDFDKEILDKIVHLFNTKLSMIRDSSDFCEIFDELLPFLQDRINLEQKDKTEYNLPILVRKLFFMVKENDINKKIEGINKIYENLKSRNTLDIVSIFSHSISILNIVNSILTEDLSDYYKNIMSLLNSLPEEYNFIKNFNAGNVDQVNIFINLIMHGMINIILEKIKNQTSILNANQIPKFIDNIKNPLLRDYLSQLGIEKITLDGPIEKLNSIRLYFAQMDLRYHYYDNEKGNFHNDYLELICQMIEENLLKSKNRNSNLIIFPEYSFPEKIIQKLIKYSKENDIWIIGGLERFDSNVFNLTIKENASIIISPSHLPILQKKHFKGKSEPELVPDIRVKIIQSKFGSFCILICADLLEPYLLSIIREQVDFIIVPSFNQDVNSFKYCAFDKCYSNMCYIIISNIVRYNESSIFAPFKGINRAVEMPDYPFIELNLTEFSQHRKRSKPILSSLYKRPLGESLYNLKL</sequence>
<dbReference type="SUPFAM" id="SSF52058">
    <property type="entry name" value="L domain-like"/>
    <property type="match status" value="2"/>
</dbReference>
<protein>
    <recommendedName>
        <fullName evidence="4">CN hydrolase domain-containing protein</fullName>
    </recommendedName>
</protein>